<dbReference type="InterPro" id="IPR029063">
    <property type="entry name" value="SAM-dependent_MTases_sf"/>
</dbReference>
<dbReference type="NCBIfam" id="NF008149">
    <property type="entry name" value="PRK10901.1"/>
    <property type="match status" value="1"/>
</dbReference>
<evidence type="ECO:0000256" key="10">
    <source>
        <dbReference type="ARBA" id="ARBA00030399"/>
    </source>
</evidence>
<evidence type="ECO:0000313" key="16">
    <source>
        <dbReference type="Proteomes" id="UP000266796"/>
    </source>
</evidence>
<keyword evidence="9 13" id="KW-0694">RNA-binding</keyword>
<dbReference type="InterPro" id="IPR035926">
    <property type="entry name" value="NusB-like_sf"/>
</dbReference>
<protein>
    <recommendedName>
        <fullName evidence="3">16S rRNA (cytosine(967)-C(5))-methyltransferase</fullName>
        <ecNumber evidence="3">2.1.1.176</ecNumber>
    </recommendedName>
    <alternativeName>
        <fullName evidence="10">16S rRNA m5C967 methyltransferase</fullName>
    </alternativeName>
    <alternativeName>
        <fullName evidence="11">rRNA (cytosine-C(5)-)-methyltransferase RsmB</fullName>
    </alternativeName>
</protein>
<keyword evidence="16" id="KW-1185">Reference proteome</keyword>
<keyword evidence="6 13" id="KW-0489">Methyltransferase</keyword>
<dbReference type="PROSITE" id="PS51686">
    <property type="entry name" value="SAM_MT_RSMB_NOP"/>
    <property type="match status" value="1"/>
</dbReference>
<name>A0A3Q8EYE4_9PROT</name>
<feature type="binding site" evidence="13">
    <location>
        <begin position="267"/>
        <end position="273"/>
    </location>
    <ligand>
        <name>S-adenosyl-L-methionine</name>
        <dbReference type="ChEBI" id="CHEBI:59789"/>
    </ligand>
</feature>
<gene>
    <name evidence="15" type="primary">rsmB_2</name>
    <name evidence="15" type="ORF">CKSOR_00616</name>
</gene>
<reference evidence="15 16" key="1">
    <citation type="journal article" date="2018" name="Parasitology">
        <title>The reduced genome of Candidatus Kinetoplastibacterium sorsogonicusi, the endosymbiont of Kentomonas sorsogonicus (Trypanosomatidae): loss of the haem-synthesis pathway.</title>
        <authorList>
            <person name="Silva F.M."/>
            <person name="Kostygov A.Y."/>
            <person name="Spodareva V.V."/>
            <person name="Butenko A."/>
            <person name="Tossou R."/>
            <person name="Lukes J."/>
            <person name="Yurchenko V."/>
            <person name="Alves J.M.P."/>
        </authorList>
    </citation>
    <scope>NUCLEOTIDE SEQUENCE [LARGE SCALE GENOMIC DNA]</scope>
    <source>
        <strain evidence="15 16">MF-08</strain>
    </source>
</reference>
<dbReference type="RefSeq" id="WP_108674112.1">
    <property type="nucleotide sequence ID" value="NZ_CP025628.1"/>
</dbReference>
<feature type="binding site" evidence="13">
    <location>
        <position position="289"/>
    </location>
    <ligand>
        <name>S-adenosyl-L-methionine</name>
        <dbReference type="ChEBI" id="CHEBI:59789"/>
    </ligand>
</feature>
<organism evidence="15 16">
    <name type="scientific">Candidatus Kinetoplastidibacterium kentomonadis</name>
    <dbReference type="NCBI Taxonomy" id="1576550"/>
    <lineage>
        <taxon>Bacteria</taxon>
        <taxon>Pseudomonadati</taxon>
        <taxon>Pseudomonadota</taxon>
        <taxon>Betaproteobacteria</taxon>
        <taxon>Candidatus Kinetoplastidibacterium</taxon>
    </lineage>
</organism>
<dbReference type="EMBL" id="CP025628">
    <property type="protein sequence ID" value="AWD32716.1"/>
    <property type="molecule type" value="Genomic_DNA"/>
</dbReference>
<comment type="catalytic activity">
    <reaction evidence="12">
        <text>cytidine(967) in 16S rRNA + S-adenosyl-L-methionine = 5-methylcytidine(967) in 16S rRNA + S-adenosyl-L-homocysteine + H(+)</text>
        <dbReference type="Rhea" id="RHEA:42748"/>
        <dbReference type="Rhea" id="RHEA-COMP:10219"/>
        <dbReference type="Rhea" id="RHEA-COMP:10220"/>
        <dbReference type="ChEBI" id="CHEBI:15378"/>
        <dbReference type="ChEBI" id="CHEBI:57856"/>
        <dbReference type="ChEBI" id="CHEBI:59789"/>
        <dbReference type="ChEBI" id="CHEBI:74483"/>
        <dbReference type="ChEBI" id="CHEBI:82748"/>
        <dbReference type="EC" id="2.1.1.176"/>
    </reaction>
</comment>
<dbReference type="GO" id="GO:0003723">
    <property type="term" value="F:RNA binding"/>
    <property type="evidence" value="ECO:0007669"/>
    <property type="project" value="UniProtKB-UniRule"/>
</dbReference>
<keyword evidence="7 13" id="KW-0808">Transferase</keyword>
<dbReference type="OrthoDB" id="9810297at2"/>
<dbReference type="InterPro" id="IPR054728">
    <property type="entry name" value="RsmB-like_ferredoxin"/>
</dbReference>
<dbReference type="GO" id="GO:0005737">
    <property type="term" value="C:cytoplasm"/>
    <property type="evidence" value="ECO:0007669"/>
    <property type="project" value="UniProtKB-SubCell"/>
</dbReference>
<keyword evidence="8 13" id="KW-0949">S-adenosyl-L-methionine</keyword>
<evidence type="ECO:0000313" key="15">
    <source>
        <dbReference type="EMBL" id="AWD32716.1"/>
    </source>
</evidence>
<dbReference type="InterPro" id="IPR023267">
    <property type="entry name" value="RCMT"/>
</dbReference>
<accession>A0A3Q8EYE4</accession>
<evidence type="ECO:0000256" key="7">
    <source>
        <dbReference type="ARBA" id="ARBA00022679"/>
    </source>
</evidence>
<evidence type="ECO:0000256" key="13">
    <source>
        <dbReference type="PROSITE-ProRule" id="PRU01023"/>
    </source>
</evidence>
<dbReference type="FunFam" id="3.40.50.150:FF:000022">
    <property type="entry name" value="Ribosomal RNA small subunit methyltransferase B"/>
    <property type="match status" value="1"/>
</dbReference>
<dbReference type="Gene3D" id="3.40.50.150">
    <property type="entry name" value="Vaccinia Virus protein VP39"/>
    <property type="match status" value="1"/>
</dbReference>
<dbReference type="EC" id="2.1.1.176" evidence="3"/>
<evidence type="ECO:0000256" key="12">
    <source>
        <dbReference type="ARBA" id="ARBA00047283"/>
    </source>
</evidence>
<dbReference type="GO" id="GO:0001510">
    <property type="term" value="P:RNA methylation"/>
    <property type="evidence" value="ECO:0007669"/>
    <property type="project" value="InterPro"/>
</dbReference>
<dbReference type="SUPFAM" id="SSF48013">
    <property type="entry name" value="NusB-like"/>
    <property type="match status" value="1"/>
</dbReference>
<keyword evidence="4" id="KW-0963">Cytoplasm</keyword>
<feature type="binding site" evidence="13">
    <location>
        <position position="319"/>
    </location>
    <ligand>
        <name>S-adenosyl-L-methionine</name>
        <dbReference type="ChEBI" id="CHEBI:59789"/>
    </ligand>
</feature>
<dbReference type="GO" id="GO:0006364">
    <property type="term" value="P:rRNA processing"/>
    <property type="evidence" value="ECO:0007669"/>
    <property type="project" value="UniProtKB-KW"/>
</dbReference>
<evidence type="ECO:0000256" key="5">
    <source>
        <dbReference type="ARBA" id="ARBA00022552"/>
    </source>
</evidence>
<dbReference type="Pfam" id="PF01189">
    <property type="entry name" value="Methyltr_RsmB-F"/>
    <property type="match status" value="1"/>
</dbReference>
<feature type="domain" description="SAM-dependent MTase RsmB/NOP-type" evidence="14">
    <location>
        <begin position="179"/>
        <end position="441"/>
    </location>
</feature>
<evidence type="ECO:0000256" key="6">
    <source>
        <dbReference type="ARBA" id="ARBA00022603"/>
    </source>
</evidence>
<dbReference type="GO" id="GO:0008173">
    <property type="term" value="F:RNA methyltransferase activity"/>
    <property type="evidence" value="ECO:0007669"/>
    <property type="project" value="InterPro"/>
</dbReference>
<dbReference type="Proteomes" id="UP000266796">
    <property type="component" value="Chromosome"/>
</dbReference>
<dbReference type="KEGG" id="kso:CKSOR_00616"/>
<evidence type="ECO:0000256" key="1">
    <source>
        <dbReference type="ARBA" id="ARBA00002724"/>
    </source>
</evidence>
<feature type="binding site" evidence="13">
    <location>
        <position position="338"/>
    </location>
    <ligand>
        <name>S-adenosyl-L-methionine</name>
        <dbReference type="ChEBI" id="CHEBI:59789"/>
    </ligand>
</feature>
<sequence>MIYKDKTNKDLYIVIQLTAKLLHDILYKKKTLTLSQVLDNSLPDIRPVLHSISYYVMRNLGWARTISKILIKKFPNSEFESLFLVSLCLIKSIFKNENSSNKDPIYNDYTIVDQSILAAKSYYKTFPYAGLLNAALRNFLRNMHKFNALVKNSLEAKFNYPEWWIKKIMYYYPNNWQKILSSANCISPLHLRINRRKTNINFIVKLFNENNIDIKVINDFSVLIKNSIPIYNLPGFNEGLWIVQDIKAQMAAKLLDIDDGMNILDACAAPGGKTTHLLEIANIQLTALDISKKRLIKLKENLERLNLYNKKNVHIICADACDLSNWWDGKYYDIILSDVPCSGSGVVRNHPDIRWMKKIDDINIIIETQRNIINTLWKTLKPGGKMLYSTCSIFPEEGELQILEFLRSHLDAKLLPSPGQILPIENLEGGNGFFYAILLKNK</sequence>
<evidence type="ECO:0000259" key="14">
    <source>
        <dbReference type="PROSITE" id="PS51686"/>
    </source>
</evidence>
<evidence type="ECO:0000256" key="11">
    <source>
        <dbReference type="ARBA" id="ARBA00031088"/>
    </source>
</evidence>
<comment type="subcellular location">
    <subcellularLocation>
        <location evidence="2">Cytoplasm</location>
    </subcellularLocation>
</comment>
<evidence type="ECO:0000256" key="4">
    <source>
        <dbReference type="ARBA" id="ARBA00022490"/>
    </source>
</evidence>
<evidence type="ECO:0000256" key="8">
    <source>
        <dbReference type="ARBA" id="ARBA00022691"/>
    </source>
</evidence>
<dbReference type="InterPro" id="IPR049560">
    <property type="entry name" value="MeTrfase_RsmB-F_NOP2_cat"/>
</dbReference>
<comment type="similarity">
    <text evidence="13">Belongs to the class I-like SAM-binding methyltransferase superfamily. RsmB/NOP family.</text>
</comment>
<dbReference type="CDD" id="cd02440">
    <property type="entry name" value="AdoMet_MTases"/>
    <property type="match status" value="1"/>
</dbReference>
<dbReference type="Pfam" id="PF22458">
    <property type="entry name" value="RsmF-B_ferredox"/>
    <property type="match status" value="1"/>
</dbReference>
<dbReference type="PANTHER" id="PTHR22807:SF61">
    <property type="entry name" value="NOL1_NOP2_SUN FAMILY PROTEIN _ ANTITERMINATION NUSB DOMAIN-CONTAINING PROTEIN"/>
    <property type="match status" value="1"/>
</dbReference>
<evidence type="ECO:0000256" key="2">
    <source>
        <dbReference type="ARBA" id="ARBA00004496"/>
    </source>
</evidence>
<evidence type="ECO:0000256" key="3">
    <source>
        <dbReference type="ARBA" id="ARBA00012140"/>
    </source>
</evidence>
<dbReference type="SUPFAM" id="SSF53335">
    <property type="entry name" value="S-adenosyl-L-methionine-dependent methyltransferases"/>
    <property type="match status" value="1"/>
</dbReference>
<dbReference type="PRINTS" id="PR02008">
    <property type="entry name" value="RCMTFAMILY"/>
</dbReference>
<evidence type="ECO:0000256" key="9">
    <source>
        <dbReference type="ARBA" id="ARBA00022884"/>
    </source>
</evidence>
<dbReference type="PANTHER" id="PTHR22807">
    <property type="entry name" value="NOP2 YEAST -RELATED NOL1/NOP2/FMU SUN DOMAIN-CONTAINING"/>
    <property type="match status" value="1"/>
</dbReference>
<proteinExistence type="inferred from homology"/>
<feature type="active site" description="Nucleophile" evidence="13">
    <location>
        <position position="391"/>
    </location>
</feature>
<dbReference type="AlphaFoldDB" id="A0A3Q8EYE4"/>
<comment type="function">
    <text evidence="1">Specifically methylates the cytosine at position 967 (m5C967) of 16S rRNA.</text>
</comment>
<keyword evidence="5" id="KW-0698">rRNA processing</keyword>
<dbReference type="InterPro" id="IPR001678">
    <property type="entry name" value="MeTrfase_RsmB-F_NOP2_dom"/>
</dbReference>